<reference evidence="1" key="1">
    <citation type="submission" date="2018-05" db="EMBL/GenBank/DDBJ databases">
        <authorList>
            <person name="Lanie J.A."/>
            <person name="Ng W.-L."/>
            <person name="Kazmierczak K.M."/>
            <person name="Andrzejewski T.M."/>
            <person name="Davidsen T.M."/>
            <person name="Wayne K.J."/>
            <person name="Tettelin H."/>
            <person name="Glass J.I."/>
            <person name="Rusch D."/>
            <person name="Podicherti R."/>
            <person name="Tsui H.-C.T."/>
            <person name="Winkler M.E."/>
        </authorList>
    </citation>
    <scope>NUCLEOTIDE SEQUENCE</scope>
</reference>
<dbReference type="Pfam" id="PF04977">
    <property type="entry name" value="DivIC"/>
    <property type="match status" value="1"/>
</dbReference>
<sequence>MPGLLLLALYYAVYGGEHTLFELYNSRSSAVEERVQLTDLERQIDSLAAWADSVRDDPVILERIARERFGMIREGETLYRFADPTDSIPSDTLER</sequence>
<evidence type="ECO:0008006" key="2">
    <source>
        <dbReference type="Google" id="ProtNLM"/>
    </source>
</evidence>
<evidence type="ECO:0000313" key="1">
    <source>
        <dbReference type="EMBL" id="SVD53792.1"/>
    </source>
</evidence>
<organism evidence="1">
    <name type="scientific">marine metagenome</name>
    <dbReference type="NCBI Taxonomy" id="408172"/>
    <lineage>
        <taxon>unclassified sequences</taxon>
        <taxon>metagenomes</taxon>
        <taxon>ecological metagenomes</taxon>
    </lineage>
</organism>
<name>A0A382W4P0_9ZZZZ</name>
<accession>A0A382W4P0</accession>
<protein>
    <recommendedName>
        <fullName evidence="2">Septum formation initiator family protein</fullName>
    </recommendedName>
</protein>
<proteinExistence type="predicted"/>
<gene>
    <name evidence="1" type="ORF">METZ01_LOCUS406646</name>
</gene>
<dbReference type="InterPro" id="IPR007060">
    <property type="entry name" value="FtsL/DivIC"/>
</dbReference>
<dbReference type="AlphaFoldDB" id="A0A382W4P0"/>
<dbReference type="EMBL" id="UINC01157030">
    <property type="protein sequence ID" value="SVD53792.1"/>
    <property type="molecule type" value="Genomic_DNA"/>
</dbReference>